<dbReference type="GO" id="GO:0005829">
    <property type="term" value="C:cytosol"/>
    <property type="evidence" value="ECO:0007669"/>
    <property type="project" value="TreeGrafter"/>
</dbReference>
<evidence type="ECO:0000256" key="5">
    <source>
        <dbReference type="SAM" id="MobiDB-lite"/>
    </source>
</evidence>
<dbReference type="SUPFAM" id="SSF47729">
    <property type="entry name" value="IHF-like DNA-binding proteins"/>
    <property type="match status" value="1"/>
</dbReference>
<dbReference type="AlphaFoldDB" id="A0A8S8XF14"/>
<protein>
    <recommendedName>
        <fullName evidence="8">HU family DNA-binding protein</fullName>
    </recommendedName>
</protein>
<keyword evidence="2" id="KW-0226">DNA condensation</keyword>
<sequence>MAAKKAAPAKAAKKAPAKAASKSSDKPTRVGPRHLAEGIVATYELSKKDALAIVTGVFEDVAKRLQKGEVIAISGFGRFVVRDRAARIGRNPQTGEAVKIPAKRTLRFTPAKPLKEAVMKKKK</sequence>
<evidence type="ECO:0000313" key="7">
    <source>
        <dbReference type="Proteomes" id="UP000681075"/>
    </source>
</evidence>
<dbReference type="PANTHER" id="PTHR33175">
    <property type="entry name" value="DNA-BINDING PROTEIN HU"/>
    <property type="match status" value="1"/>
</dbReference>
<comment type="caution">
    <text evidence="6">The sequence shown here is derived from an EMBL/GenBank/DDBJ whole genome shotgun (WGS) entry which is preliminary data.</text>
</comment>
<dbReference type="InterPro" id="IPR020816">
    <property type="entry name" value="Histone-like_DNA-bd_CS"/>
</dbReference>
<evidence type="ECO:0000256" key="2">
    <source>
        <dbReference type="ARBA" id="ARBA00023067"/>
    </source>
</evidence>
<keyword evidence="7" id="KW-1185">Reference proteome</keyword>
<dbReference type="PANTHER" id="PTHR33175:SF3">
    <property type="entry name" value="DNA-BINDING PROTEIN HU-BETA"/>
    <property type="match status" value="1"/>
</dbReference>
<evidence type="ECO:0000256" key="1">
    <source>
        <dbReference type="ARBA" id="ARBA00010529"/>
    </source>
</evidence>
<dbReference type="GO" id="GO:0030527">
    <property type="term" value="F:structural constituent of chromatin"/>
    <property type="evidence" value="ECO:0007669"/>
    <property type="project" value="InterPro"/>
</dbReference>
<evidence type="ECO:0000313" key="6">
    <source>
        <dbReference type="EMBL" id="GIL39725.1"/>
    </source>
</evidence>
<accession>A0A8S8XF14</accession>
<evidence type="ECO:0008006" key="8">
    <source>
        <dbReference type="Google" id="ProtNLM"/>
    </source>
</evidence>
<dbReference type="Proteomes" id="UP000681075">
    <property type="component" value="Unassembled WGS sequence"/>
</dbReference>
<dbReference type="PRINTS" id="PR01727">
    <property type="entry name" value="DNABINDINGHU"/>
</dbReference>
<feature type="region of interest" description="Disordered" evidence="5">
    <location>
        <begin position="1"/>
        <end position="33"/>
    </location>
</feature>
<proteinExistence type="inferred from homology"/>
<evidence type="ECO:0000256" key="4">
    <source>
        <dbReference type="RuleBase" id="RU003939"/>
    </source>
</evidence>
<dbReference type="PROSITE" id="PS00045">
    <property type="entry name" value="HISTONE_LIKE"/>
    <property type="match status" value="1"/>
</dbReference>
<dbReference type="SMART" id="SM00411">
    <property type="entry name" value="BHL"/>
    <property type="match status" value="1"/>
</dbReference>
<dbReference type="InterPro" id="IPR010992">
    <property type="entry name" value="IHF-like_DNA-bd_dom_sf"/>
</dbReference>
<dbReference type="GO" id="GO:0030261">
    <property type="term" value="P:chromosome condensation"/>
    <property type="evidence" value="ECO:0007669"/>
    <property type="project" value="UniProtKB-KW"/>
</dbReference>
<evidence type="ECO:0000256" key="3">
    <source>
        <dbReference type="ARBA" id="ARBA00023125"/>
    </source>
</evidence>
<dbReference type="InterPro" id="IPR000119">
    <property type="entry name" value="Hist_DNA-bd"/>
</dbReference>
<dbReference type="Pfam" id="PF00216">
    <property type="entry name" value="Bac_DNA_binding"/>
    <property type="match status" value="1"/>
</dbReference>
<gene>
    <name evidence="6" type="ORF">TMPK1_19620</name>
</gene>
<dbReference type="CDD" id="cd13831">
    <property type="entry name" value="HU"/>
    <property type="match status" value="1"/>
</dbReference>
<organism evidence="6 7">
    <name type="scientific">Roseiterribacter gracilis</name>
    <dbReference type="NCBI Taxonomy" id="2812848"/>
    <lineage>
        <taxon>Bacteria</taxon>
        <taxon>Pseudomonadati</taxon>
        <taxon>Pseudomonadota</taxon>
        <taxon>Alphaproteobacteria</taxon>
        <taxon>Rhodospirillales</taxon>
        <taxon>Roseiterribacteraceae</taxon>
        <taxon>Roseiterribacter</taxon>
    </lineage>
</organism>
<dbReference type="GO" id="GO:0003677">
    <property type="term" value="F:DNA binding"/>
    <property type="evidence" value="ECO:0007669"/>
    <property type="project" value="UniProtKB-KW"/>
</dbReference>
<keyword evidence="3" id="KW-0238">DNA-binding</keyword>
<dbReference type="Gene3D" id="4.10.520.10">
    <property type="entry name" value="IHF-like DNA-binding proteins"/>
    <property type="match status" value="1"/>
</dbReference>
<dbReference type="EMBL" id="BOPV01000001">
    <property type="protein sequence ID" value="GIL39725.1"/>
    <property type="molecule type" value="Genomic_DNA"/>
</dbReference>
<comment type="similarity">
    <text evidence="1 4">Belongs to the bacterial histone-like protein family.</text>
</comment>
<name>A0A8S8XF14_9PROT</name>
<feature type="compositionally biased region" description="Low complexity" evidence="5">
    <location>
        <begin position="1"/>
        <end position="10"/>
    </location>
</feature>
<reference evidence="6" key="1">
    <citation type="submission" date="2021-02" db="EMBL/GenBank/DDBJ databases">
        <title>Genome sequence of Rhodospirillales sp. strain TMPK1 isolated from soil.</title>
        <authorList>
            <person name="Nakai R."/>
            <person name="Kusada H."/>
            <person name="Tamaki H."/>
        </authorList>
    </citation>
    <scope>NUCLEOTIDE SEQUENCE</scope>
    <source>
        <strain evidence="6">TMPK1</strain>
    </source>
</reference>